<dbReference type="NCBIfam" id="TIGR03592">
    <property type="entry name" value="yidC_oxa1_cterm"/>
    <property type="match status" value="1"/>
</dbReference>
<dbReference type="RefSeq" id="WP_145861993.1">
    <property type="nucleotide sequence ID" value="NZ_RPFW01000011.1"/>
</dbReference>
<dbReference type="PANTHER" id="PTHR12428">
    <property type="entry name" value="OXA1"/>
    <property type="match status" value="1"/>
</dbReference>
<dbReference type="InterPro" id="IPR047196">
    <property type="entry name" value="YidC_ALB_C"/>
</dbReference>
<proteinExistence type="inferred from homology"/>
<protein>
    <recommendedName>
        <fullName evidence="3">Membrane protein insertase YidC</fullName>
    </recommendedName>
    <alternativeName>
        <fullName evidence="15">Foldase YidC</fullName>
    </alternativeName>
    <alternativeName>
        <fullName evidence="14">Membrane integrase YidC</fullName>
    </alternativeName>
    <alternativeName>
        <fullName evidence="13">Membrane protein YidC</fullName>
    </alternativeName>
</protein>
<dbReference type="GO" id="GO:0051205">
    <property type="term" value="P:protein insertion into membrane"/>
    <property type="evidence" value="ECO:0007669"/>
    <property type="project" value="TreeGrafter"/>
</dbReference>
<gene>
    <name evidence="19" type="primary">yidC</name>
    <name evidence="19" type="ORF">EAS64_40310</name>
</gene>
<dbReference type="Pfam" id="PF02096">
    <property type="entry name" value="60KD_IMP"/>
    <property type="match status" value="1"/>
</dbReference>
<dbReference type="Proteomes" id="UP000460272">
    <property type="component" value="Unassembled WGS sequence"/>
</dbReference>
<evidence type="ECO:0000256" key="13">
    <source>
        <dbReference type="ARBA" id="ARBA00031538"/>
    </source>
</evidence>
<name>A0A6P2BNV4_9ACTN</name>
<sequence length="260" mass="27191">MSGFLGVPGGAAYHLVFALTQLLTPVAGGLAAAAAIVLFTAVVRLVLSPLSLRALRGQAAMARLAPQVQALRTRFARQPEKFSQELAALYKREGASPFAGFLPLLAQWPFLSVLYLLFRSGTVDGAPNRLLSDGLFGVPLGAHWLSGTSLVSVHDALFLAVFAVLTALCWLSARLARRAGPAASPSAAQAPASGKAAGLLTGVLQYLTVVIAAFAPLAAAIYLLTTVAWTVAERRLFLRRSAPSLPSGNDRAAARKPAPR</sequence>
<dbReference type="EMBL" id="RPFW01000011">
    <property type="protein sequence ID" value="TVY99885.1"/>
    <property type="molecule type" value="Genomic_DNA"/>
</dbReference>
<evidence type="ECO:0000256" key="7">
    <source>
        <dbReference type="ARBA" id="ARBA00022927"/>
    </source>
</evidence>
<keyword evidence="5" id="KW-1003">Cell membrane</keyword>
<evidence type="ECO:0000313" key="19">
    <source>
        <dbReference type="EMBL" id="TVY99885.1"/>
    </source>
</evidence>
<comment type="function">
    <text evidence="11">Required for the insertion and/or proper folding and/or complex formation of integral membrane proteins into the membrane. Involved in integration of membrane proteins that insert both dependently and independently of the Sec translocase complex, as well as at least some lipoproteins. Aids folding of multispanning membrane proteins.</text>
</comment>
<keyword evidence="9 17" id="KW-0472">Membrane</keyword>
<evidence type="ECO:0000256" key="14">
    <source>
        <dbReference type="ARBA" id="ARBA00033245"/>
    </source>
</evidence>
<dbReference type="GO" id="GO:0005886">
    <property type="term" value="C:plasma membrane"/>
    <property type="evidence" value="ECO:0007669"/>
    <property type="project" value="UniProtKB-SubCell"/>
</dbReference>
<evidence type="ECO:0000256" key="9">
    <source>
        <dbReference type="ARBA" id="ARBA00023136"/>
    </source>
</evidence>
<keyword evidence="7" id="KW-0653">Protein transport</keyword>
<dbReference type="PANTHER" id="PTHR12428:SF65">
    <property type="entry name" value="CYTOCHROME C OXIDASE ASSEMBLY PROTEIN COX18, MITOCHONDRIAL"/>
    <property type="match status" value="1"/>
</dbReference>
<evidence type="ECO:0000256" key="6">
    <source>
        <dbReference type="ARBA" id="ARBA00022692"/>
    </source>
</evidence>
<evidence type="ECO:0000256" key="2">
    <source>
        <dbReference type="ARBA" id="ARBA00010527"/>
    </source>
</evidence>
<evidence type="ECO:0000259" key="18">
    <source>
        <dbReference type="Pfam" id="PF02096"/>
    </source>
</evidence>
<evidence type="ECO:0000256" key="8">
    <source>
        <dbReference type="ARBA" id="ARBA00022989"/>
    </source>
</evidence>
<evidence type="ECO:0000256" key="3">
    <source>
        <dbReference type="ARBA" id="ARBA00015325"/>
    </source>
</evidence>
<dbReference type="InterPro" id="IPR001708">
    <property type="entry name" value="YidC/ALB3/OXA1/COX18"/>
</dbReference>
<evidence type="ECO:0000256" key="4">
    <source>
        <dbReference type="ARBA" id="ARBA00022448"/>
    </source>
</evidence>
<evidence type="ECO:0000256" key="11">
    <source>
        <dbReference type="ARBA" id="ARBA00025034"/>
    </source>
</evidence>
<keyword evidence="4" id="KW-0813">Transport</keyword>
<dbReference type="CDD" id="cd20070">
    <property type="entry name" value="5TM_YidC_Alb3"/>
    <property type="match status" value="1"/>
</dbReference>
<dbReference type="GO" id="GO:0032977">
    <property type="term" value="F:membrane insertase activity"/>
    <property type="evidence" value="ECO:0007669"/>
    <property type="project" value="InterPro"/>
</dbReference>
<feature type="transmembrane region" description="Helical" evidence="17">
    <location>
        <begin position="203"/>
        <end position="231"/>
    </location>
</feature>
<keyword evidence="10" id="KW-0143">Chaperone</keyword>
<keyword evidence="20" id="KW-1185">Reference proteome</keyword>
<reference evidence="19 20" key="1">
    <citation type="submission" date="2018-11" db="EMBL/GenBank/DDBJ databases">
        <title>Trebonia kvetii gen.nov., sp.nov., a novel acidophilic actinobacterium, and proposal of the new actinobacterial family Treboniaceae fam. nov.</title>
        <authorList>
            <person name="Rapoport D."/>
            <person name="Sagova-Mareckova M."/>
            <person name="Sedlacek I."/>
            <person name="Provaznik J."/>
            <person name="Kralova S."/>
            <person name="Pavlinic D."/>
            <person name="Benes V."/>
            <person name="Kopecky J."/>
        </authorList>
    </citation>
    <scope>NUCLEOTIDE SEQUENCE [LARGE SCALE GENOMIC DNA]</scope>
    <source>
        <strain evidence="19 20">15Tr583</strain>
    </source>
</reference>
<feature type="transmembrane region" description="Helical" evidence="17">
    <location>
        <begin position="98"/>
        <end position="118"/>
    </location>
</feature>
<comment type="caution">
    <text evidence="19">The sequence shown here is derived from an EMBL/GenBank/DDBJ whole genome shotgun (WGS) entry which is preliminary data.</text>
</comment>
<keyword evidence="6 16" id="KW-0812">Transmembrane</keyword>
<keyword evidence="8 17" id="KW-1133">Transmembrane helix</keyword>
<evidence type="ECO:0000313" key="20">
    <source>
        <dbReference type="Proteomes" id="UP000460272"/>
    </source>
</evidence>
<dbReference type="AlphaFoldDB" id="A0A6P2BNV4"/>
<dbReference type="OrthoDB" id="9780552at2"/>
<comment type="subcellular location">
    <subcellularLocation>
        <location evidence="1">Cell membrane</location>
        <topology evidence="1">Multi-pass membrane protein</topology>
    </subcellularLocation>
    <subcellularLocation>
        <location evidence="16">Membrane</location>
        <topology evidence="16">Multi-pass membrane protein</topology>
    </subcellularLocation>
</comment>
<evidence type="ECO:0000256" key="5">
    <source>
        <dbReference type="ARBA" id="ARBA00022475"/>
    </source>
</evidence>
<evidence type="ECO:0000256" key="10">
    <source>
        <dbReference type="ARBA" id="ARBA00023186"/>
    </source>
</evidence>
<evidence type="ECO:0000256" key="12">
    <source>
        <dbReference type="ARBA" id="ARBA00026028"/>
    </source>
</evidence>
<feature type="transmembrane region" description="Helical" evidence="17">
    <location>
        <begin position="28"/>
        <end position="47"/>
    </location>
</feature>
<dbReference type="InterPro" id="IPR028055">
    <property type="entry name" value="YidC/Oxa/ALB_C"/>
</dbReference>
<feature type="domain" description="Membrane insertase YidC/Oxa/ALB C-terminal" evidence="18">
    <location>
        <begin position="34"/>
        <end position="234"/>
    </location>
</feature>
<evidence type="ECO:0000256" key="17">
    <source>
        <dbReference type="SAM" id="Phobius"/>
    </source>
</evidence>
<comment type="subunit">
    <text evidence="12">Interacts with the Sec translocase complex via SecD. Specifically interacts with transmembrane segments of nascent integral membrane proteins during membrane integration.</text>
</comment>
<comment type="similarity">
    <text evidence="2">Belongs to the OXA1/ALB3/YidC family. Type 1 subfamily.</text>
</comment>
<feature type="transmembrane region" description="Helical" evidence="17">
    <location>
        <begin position="157"/>
        <end position="176"/>
    </location>
</feature>
<evidence type="ECO:0000256" key="15">
    <source>
        <dbReference type="ARBA" id="ARBA00033342"/>
    </source>
</evidence>
<accession>A0A6P2BNV4</accession>
<dbReference type="GO" id="GO:0015031">
    <property type="term" value="P:protein transport"/>
    <property type="evidence" value="ECO:0007669"/>
    <property type="project" value="UniProtKB-KW"/>
</dbReference>
<evidence type="ECO:0000256" key="1">
    <source>
        <dbReference type="ARBA" id="ARBA00004651"/>
    </source>
</evidence>
<evidence type="ECO:0000256" key="16">
    <source>
        <dbReference type="RuleBase" id="RU003945"/>
    </source>
</evidence>
<organism evidence="19 20">
    <name type="scientific">Trebonia kvetii</name>
    <dbReference type="NCBI Taxonomy" id="2480626"/>
    <lineage>
        <taxon>Bacteria</taxon>
        <taxon>Bacillati</taxon>
        <taxon>Actinomycetota</taxon>
        <taxon>Actinomycetes</taxon>
        <taxon>Streptosporangiales</taxon>
        <taxon>Treboniaceae</taxon>
        <taxon>Trebonia</taxon>
    </lineage>
</organism>